<keyword evidence="11" id="KW-1185">Reference proteome</keyword>
<evidence type="ECO:0000256" key="6">
    <source>
        <dbReference type="ARBA" id="ARBA00023136"/>
    </source>
</evidence>
<comment type="similarity">
    <text evidence="8">Belongs to the TonB-dependent receptor family.</text>
</comment>
<dbReference type="EMBL" id="PDHH01000001">
    <property type="protein sequence ID" value="PSM53227.1"/>
    <property type="molecule type" value="Genomic_DNA"/>
</dbReference>
<evidence type="ECO:0000256" key="8">
    <source>
        <dbReference type="PROSITE-ProRule" id="PRU01360"/>
    </source>
</evidence>
<dbReference type="InterPro" id="IPR037066">
    <property type="entry name" value="Plug_dom_sf"/>
</dbReference>
<keyword evidence="6 8" id="KW-0472">Membrane</keyword>
<reference evidence="11" key="1">
    <citation type="submission" date="2017-10" db="EMBL/GenBank/DDBJ databases">
        <title>Campylobacter species from seals.</title>
        <authorList>
            <person name="Gilbert M.J."/>
            <person name="Zomer A.L."/>
            <person name="Timmerman A.J."/>
            <person name="Duim B."/>
            <person name="Wagenaar J.A."/>
        </authorList>
    </citation>
    <scope>NUCLEOTIDE SEQUENCE [LARGE SCALE GENOMIC DNA]</scope>
    <source>
        <strain evidence="11">17S00004-5</strain>
    </source>
</reference>
<dbReference type="InterPro" id="IPR039426">
    <property type="entry name" value="TonB-dep_rcpt-like"/>
</dbReference>
<dbReference type="OrthoDB" id="6046653at2"/>
<proteinExistence type="inferred from homology"/>
<dbReference type="Proteomes" id="UP000240535">
    <property type="component" value="Unassembled WGS sequence"/>
</dbReference>
<dbReference type="GO" id="GO:0009279">
    <property type="term" value="C:cell outer membrane"/>
    <property type="evidence" value="ECO:0007669"/>
    <property type="project" value="UniProtKB-SubCell"/>
</dbReference>
<keyword evidence="5" id="KW-0798">TonB box</keyword>
<evidence type="ECO:0000313" key="11">
    <source>
        <dbReference type="Proteomes" id="UP000240535"/>
    </source>
</evidence>
<keyword evidence="2 8" id="KW-0813">Transport</keyword>
<evidence type="ECO:0000256" key="5">
    <source>
        <dbReference type="ARBA" id="ARBA00023077"/>
    </source>
</evidence>
<name>A0A2P8R3Y5_9BACT</name>
<dbReference type="PANTHER" id="PTHR30069:SF50">
    <property type="entry name" value="TONB-DEPENDENT RECEPTOR HI_1217-RELATED"/>
    <property type="match status" value="1"/>
</dbReference>
<dbReference type="PROSITE" id="PS52016">
    <property type="entry name" value="TONB_DEPENDENT_REC_3"/>
    <property type="match status" value="1"/>
</dbReference>
<dbReference type="PANTHER" id="PTHR30069">
    <property type="entry name" value="TONB-DEPENDENT OUTER MEMBRANE RECEPTOR"/>
    <property type="match status" value="1"/>
</dbReference>
<evidence type="ECO:0000256" key="4">
    <source>
        <dbReference type="ARBA" id="ARBA00022692"/>
    </source>
</evidence>
<dbReference type="Gene3D" id="2.40.170.20">
    <property type="entry name" value="TonB-dependent receptor, beta-barrel domain"/>
    <property type="match status" value="1"/>
</dbReference>
<protein>
    <submittedName>
        <fullName evidence="10">TonB-dependent receptor</fullName>
    </submittedName>
</protein>
<dbReference type="RefSeq" id="WP_106869810.1">
    <property type="nucleotide sequence ID" value="NZ_CP053841.1"/>
</dbReference>
<dbReference type="InterPro" id="IPR000531">
    <property type="entry name" value="Beta-barrel_TonB"/>
</dbReference>
<keyword evidence="3 8" id="KW-1134">Transmembrane beta strand</keyword>
<dbReference type="GO" id="GO:0015344">
    <property type="term" value="F:siderophore uptake transmembrane transporter activity"/>
    <property type="evidence" value="ECO:0007669"/>
    <property type="project" value="TreeGrafter"/>
</dbReference>
<comment type="caution">
    <text evidence="10">The sequence shown here is derived from an EMBL/GenBank/DDBJ whole genome shotgun (WGS) entry which is preliminary data.</text>
</comment>
<keyword evidence="10" id="KW-0675">Receptor</keyword>
<organism evidence="10 11">
    <name type="scientific">Campylobacter blaseri</name>
    <dbReference type="NCBI Taxonomy" id="2042961"/>
    <lineage>
        <taxon>Bacteria</taxon>
        <taxon>Pseudomonadati</taxon>
        <taxon>Campylobacterota</taxon>
        <taxon>Epsilonproteobacteria</taxon>
        <taxon>Campylobacterales</taxon>
        <taxon>Campylobacteraceae</taxon>
        <taxon>Campylobacter</taxon>
    </lineage>
</organism>
<evidence type="ECO:0000259" key="9">
    <source>
        <dbReference type="Pfam" id="PF00593"/>
    </source>
</evidence>
<accession>A0A2P8R3Y5</accession>
<evidence type="ECO:0000313" key="10">
    <source>
        <dbReference type="EMBL" id="PSM53227.1"/>
    </source>
</evidence>
<evidence type="ECO:0000256" key="7">
    <source>
        <dbReference type="ARBA" id="ARBA00023237"/>
    </source>
</evidence>
<dbReference type="GO" id="GO:0044718">
    <property type="term" value="P:siderophore transmembrane transport"/>
    <property type="evidence" value="ECO:0007669"/>
    <property type="project" value="TreeGrafter"/>
</dbReference>
<evidence type="ECO:0000256" key="3">
    <source>
        <dbReference type="ARBA" id="ARBA00022452"/>
    </source>
</evidence>
<dbReference type="Gene3D" id="2.170.130.10">
    <property type="entry name" value="TonB-dependent receptor, plug domain"/>
    <property type="match status" value="1"/>
</dbReference>
<keyword evidence="7 8" id="KW-0998">Cell outer membrane</keyword>
<comment type="subcellular location">
    <subcellularLocation>
        <location evidence="1 8">Cell outer membrane</location>
        <topology evidence="1 8">Multi-pass membrane protein</topology>
    </subcellularLocation>
</comment>
<feature type="domain" description="TonB-dependent receptor-like beta-barrel" evidence="9">
    <location>
        <begin position="258"/>
        <end position="712"/>
    </location>
</feature>
<keyword evidence="4 8" id="KW-0812">Transmembrane</keyword>
<sequence>MLKFFIIGTICLVSLYAVDLNKQNNEINFDTLNISADEIKKSNESFLKAGAVSIRGKDTFSNQTQSLDSIVRSLPGSYTQIDQSQGGISVNLRSMTGLGRVNTMVDGVTQTFYGTSTDEGGVHNFLSDIGTSSFNTLIDTSFLIGLDVEKGSFSSSAIGLMGSANFKTINVNDVIRGNKNFGFLGKFSYGSNEVGPSYMGALAGKVNFENGSNLGILLGYGGKKIKQNYKMGNGKRIKDNLKDIDGDGIFDIDSAFNPDRLTQKPKSYLFKLDYKNEASNATLSYRKYDNYLAQRKIKSDNYQFDYRYNPYSDFIDIKFLVAYGDNKQIYDKDSRLFWASFENGMTFKNKASTFDISNTINSDILNDILLTNTFGVRYLNNEYKRETGDKDYAVLKTDYGIPDGKQKIISYYLNNKFKYNIFTFDANFNFQDWKTKGFKGECAKVNGFCFPKESGNFTKKDKNLNSSFVFSADIHDLFSPFISYSKITRAINVQELFTSGSVYQDINTMLKPEKSKTWQIGFNSFKDGLFQSNDFFGFKFVYYNTDVEDFIYDRMLLLSGKDSTLFTARMNGKAKLKGYEFEISYDNGAFYTNVSYTRQKTSMNLSDSSSIGSMFGPSSGQTQFSILPKDYATIDIGFRLFDKKLTIGTIAKYTGEAKRVDPRVDYVGNPTLDSLFGDPKIEKLPNIPTIYDLYATYKPNEQFSLKFEIQNIFDKDYMDALYTYNSSNAKQQIGDEISVFNNSARGRTFIANIEYRF</sequence>
<dbReference type="Pfam" id="PF00593">
    <property type="entry name" value="TonB_dep_Rec_b-barrel"/>
    <property type="match status" value="1"/>
</dbReference>
<evidence type="ECO:0000256" key="2">
    <source>
        <dbReference type="ARBA" id="ARBA00022448"/>
    </source>
</evidence>
<evidence type="ECO:0000256" key="1">
    <source>
        <dbReference type="ARBA" id="ARBA00004571"/>
    </source>
</evidence>
<dbReference type="InterPro" id="IPR036942">
    <property type="entry name" value="Beta-barrel_TonB_sf"/>
</dbReference>
<gene>
    <name evidence="10" type="ORF">CQ405_01395</name>
</gene>
<dbReference type="SUPFAM" id="SSF56935">
    <property type="entry name" value="Porins"/>
    <property type="match status" value="1"/>
</dbReference>
<dbReference type="AlphaFoldDB" id="A0A2P8R3Y5"/>